<evidence type="ECO:0000313" key="5">
    <source>
        <dbReference type="Proteomes" id="UP000052943"/>
    </source>
</evidence>
<evidence type="ECO:0000256" key="1">
    <source>
        <dbReference type="SAM" id="MobiDB-lite"/>
    </source>
</evidence>
<dbReference type="SUPFAM" id="SSF49265">
    <property type="entry name" value="Fibronectin type III"/>
    <property type="match status" value="3"/>
</dbReference>
<dbReference type="CDD" id="cd00063">
    <property type="entry name" value="FN3"/>
    <property type="match status" value="4"/>
</dbReference>
<dbReference type="InterPro" id="IPR039269">
    <property type="entry name" value="ANKFN1"/>
</dbReference>
<feature type="domain" description="Fibronectin type-III" evidence="3">
    <location>
        <begin position="27"/>
        <end position="120"/>
    </location>
</feature>
<feature type="domain" description="Fibronectin type-III" evidence="3">
    <location>
        <begin position="1433"/>
        <end position="1545"/>
    </location>
</feature>
<dbReference type="Gene3D" id="2.60.40.10">
    <property type="entry name" value="Immunoglobulins"/>
    <property type="match status" value="4"/>
</dbReference>
<evidence type="ECO:0000256" key="2">
    <source>
        <dbReference type="SAM" id="SignalP"/>
    </source>
</evidence>
<feature type="domain" description="Fibronectin type-III" evidence="3">
    <location>
        <begin position="854"/>
        <end position="950"/>
    </location>
</feature>
<sequence>MRHLLTAAWAALGASHIAHADVPVPSVPLNVALDVLGPDALALVWEPPATDGGSPVSAYLVEWDPDPGVREVQVVQTRANTGANEVQTVQTYAKRVKEIQRVTTSATAVSEVQTITTSAAPGETLGGVFTIQLDTTKTGGSVQRSGVIGFNAPASGDRSGVMEILNSMLNIGPTGVQSVQKTTADAQGGITWTITFSTAMGDVPQLTLSSSFLTGSGANVVINTPKQGNVIDGGFFTLRFMGSTTKDLEADISDAGMQKALEDLASIESVDVTRVGPDAQHGYYWDVTFTGDSNSGDLPLMTVASKSLKATGANAVVTERTAGNQLKGSFQLSYNLAPTGDLPFDCSAATMKSELEKLGTVGTLDVVRTEKPDLQGGYTWTISFLTLKGSLLQLGTDILKLGETRTDGAGPSMGVRVVRTRPGTVQEVQQIQVTTTNSNVKDTTSFRLQTTFAGQTLTTDPIFANPMNNGACMPTQPEVQKIAVTTVDTTATGGDSIVSKQTAIQLVYTSNTEGGAVSKTGPIYLDKAGDGDCTKGATTIASELNKLPGITGPVTVSSSTLLATHECTWQVTFNNQPGNVVQLKAIPASSAAAASATVSIGDDTIALSTVTDGTINIIKTELERLANVAQVTVTATAGAKQTCTWSVTFDGNAGNLPLMTVSTNNGVSYGATGTVSGDTITVAAGTDGTSAVLGGVFALEYEGQRTGYMPFDASAAVMQTQLETLSTIGSVAVSRSNADPNNGYAWTISFLNNLGNLQPLQPDALALTGTAPKIDVTEATKGVLPPFNSKDRTNGLSFDSVVITDLSDLSVTAYHVDENVPFYFRVSAINTAGRGPPTYSTPQYAIPTAQVPSAPTNVSLSAVDGTTVAVRLSSPENDGGASLDSYRVEYSTSPIVDEVQQIRLVVPVTNEVQTISTTTDTVGEVQLVRLTSSYSGSPASEVQQVNCDADRNTGTFSLTFAGETTAPIQASQTDVLKIKAILEELNAITTVTVAFYGGQTTACRPCPITGCTSGFKVTFTSVISYQGDMPLLTANTYDLEGNRRVDITESTKGQAPVSGSFKLTYLRGKDADTVTLQYNAPAATVQAALAALDSSMTILVTDGTNTLPAANVAKGERLWRVTFQNSGYVPDMLVRPANNLLQGNGAGITVYSRGATPDPAVPVSVGGNRVSGYFKLKLGGHTTERISHDSSDTTVKSKLEALPNVGTVSVTRSAPSLKSEYLWTVTFTANPGSFPIGAGNIDTLVADSTLLRGTNSQAAVVVAQQGSLPLDGTFQLSYTVGGVTQTTANLSPYDTGEGIQRALETLSSIGGVSVSRQTNSDGYSWFITFNGCRLNPAVCNIGDVTLLDKATTNLIGGLSPAVPTVVVTETVKGVAPTTMLLVTDLSGGDPFQTVISSLTYGTKYYARVYWHNSVSFGYRALPVPEFVTTRNLPPGAPWPVTLVSSTATSITVVWETPTVNGGATVSGYELWISEWAESSYRKVYDRPNDAVTLQTTLQTTADNVIESGHKYSFKVRAVNFCSSENTNAACYGAFSDPVEYTVRSPVVPDPPASLTRDSRTTINTNAANDGIAFINWTPPKDNGGSPVTSYKLFMDDGTGWAQQTLIGSFPHGYSHKVTGRTEGKVLRFYILAVNSVGPSGKSPVLALVLANVPSAPSAPSITDVRDCKLYGVWFPGQCGDSTHPDDSQCPGARDSERVRHRSVRQVQTVREFSADTFVIS</sequence>
<dbReference type="PANTHER" id="PTHR21437">
    <property type="entry name" value="WIDE AWAKE"/>
    <property type="match status" value="1"/>
</dbReference>
<dbReference type="InterPro" id="IPR036116">
    <property type="entry name" value="FN3_sf"/>
</dbReference>
<dbReference type="EMBL" id="LNFO01005849">
    <property type="protein sequence ID" value="KUF76233.1"/>
    <property type="molecule type" value="Genomic_DNA"/>
</dbReference>
<organism evidence="4 5">
    <name type="scientific">Phytophthora nicotianae</name>
    <name type="common">Potato buckeye rot agent</name>
    <name type="synonym">Phytophthora parasitica</name>
    <dbReference type="NCBI Taxonomy" id="4792"/>
    <lineage>
        <taxon>Eukaryota</taxon>
        <taxon>Sar</taxon>
        <taxon>Stramenopiles</taxon>
        <taxon>Oomycota</taxon>
        <taxon>Peronosporomycetes</taxon>
        <taxon>Peronosporales</taxon>
        <taxon>Peronosporaceae</taxon>
        <taxon>Phytophthora</taxon>
    </lineage>
</organism>
<dbReference type="SMART" id="SM00060">
    <property type="entry name" value="FN3"/>
    <property type="match status" value="4"/>
</dbReference>
<dbReference type="Proteomes" id="UP000052943">
    <property type="component" value="Unassembled WGS sequence"/>
</dbReference>
<dbReference type="STRING" id="4790.A0A0W8BWL6"/>
<protein>
    <submittedName>
        <fullName evidence="4">Twitchin</fullName>
    </submittedName>
</protein>
<feature type="chain" id="PRO_5006939824" evidence="2">
    <location>
        <begin position="21"/>
        <end position="1720"/>
    </location>
</feature>
<gene>
    <name evidence="4" type="ORF">AM587_10012819</name>
</gene>
<dbReference type="InterPro" id="IPR013783">
    <property type="entry name" value="Ig-like_fold"/>
</dbReference>
<dbReference type="PROSITE" id="PS50853">
    <property type="entry name" value="FN3"/>
    <property type="match status" value="4"/>
</dbReference>
<keyword evidence="2" id="KW-0732">Signal</keyword>
<dbReference type="InterPro" id="IPR003961">
    <property type="entry name" value="FN3_dom"/>
</dbReference>
<evidence type="ECO:0000313" key="4">
    <source>
        <dbReference type="EMBL" id="KUF76233.1"/>
    </source>
</evidence>
<feature type="region of interest" description="Disordered" evidence="1">
    <location>
        <begin position="1681"/>
        <end position="1700"/>
    </location>
</feature>
<feature type="domain" description="Fibronectin type-III" evidence="3">
    <location>
        <begin position="1550"/>
        <end position="1655"/>
    </location>
</feature>
<name>A0A0W8BWL6_PHYNI</name>
<evidence type="ECO:0000259" key="3">
    <source>
        <dbReference type="PROSITE" id="PS50853"/>
    </source>
</evidence>
<reference evidence="4 5" key="1">
    <citation type="submission" date="2015-11" db="EMBL/GenBank/DDBJ databases">
        <title>Genomes and virulence difference between two physiological races of Phytophthora nicotianae.</title>
        <authorList>
            <person name="Liu H."/>
            <person name="Ma X."/>
            <person name="Yu H."/>
            <person name="Fang D."/>
            <person name="Li Y."/>
            <person name="Wang X."/>
            <person name="Wang W."/>
            <person name="Dong Y."/>
            <person name="Xiao B."/>
        </authorList>
    </citation>
    <scope>NUCLEOTIDE SEQUENCE [LARGE SCALE GENOMIC DNA]</scope>
    <source>
        <strain evidence="5">race 0</strain>
    </source>
</reference>
<comment type="caution">
    <text evidence="4">The sequence shown here is derived from an EMBL/GenBank/DDBJ whole genome shotgun (WGS) entry which is preliminary data.</text>
</comment>
<accession>A0A0W8BWL6</accession>
<proteinExistence type="predicted"/>
<feature type="signal peptide" evidence="2">
    <location>
        <begin position="1"/>
        <end position="20"/>
    </location>
</feature>
<dbReference type="PANTHER" id="PTHR21437:SF1">
    <property type="entry name" value="WIDE AWAKE"/>
    <property type="match status" value="1"/>
</dbReference>